<dbReference type="InterPro" id="IPR018247">
    <property type="entry name" value="EF_Hand_1_Ca_BS"/>
</dbReference>
<reference evidence="2 4" key="1">
    <citation type="submission" date="2018-05" db="EMBL/GenBank/DDBJ databases">
        <title>Genomic Encyclopedia of Type Strains, Phase IV (KMG-IV): sequencing the most valuable type-strain genomes for metagenomic binning, comparative biology and taxonomic classification.</title>
        <authorList>
            <person name="Goeker M."/>
        </authorList>
    </citation>
    <scope>NUCLEOTIDE SEQUENCE [LARGE SCALE GENOMIC DNA]</scope>
    <source>
        <strain evidence="3 5">DSM 45479</strain>
        <strain evidence="2 4">DSM 45480</strain>
    </source>
</reference>
<feature type="domain" description="EF-hand" evidence="1">
    <location>
        <begin position="9"/>
        <end position="44"/>
    </location>
</feature>
<dbReference type="PROSITE" id="PS50222">
    <property type="entry name" value="EF_HAND_2"/>
    <property type="match status" value="3"/>
</dbReference>
<proteinExistence type="predicted"/>
<evidence type="ECO:0000313" key="2">
    <source>
        <dbReference type="EMBL" id="PWK86270.1"/>
    </source>
</evidence>
<accession>A0A316I1S6</accession>
<dbReference type="CDD" id="cd00051">
    <property type="entry name" value="EFh"/>
    <property type="match status" value="1"/>
</dbReference>
<comment type="caution">
    <text evidence="2">The sequence shown here is derived from an EMBL/GenBank/DDBJ whole genome shotgun (WGS) entry which is preliminary data.</text>
</comment>
<dbReference type="PROSITE" id="PS00018">
    <property type="entry name" value="EF_HAND_1"/>
    <property type="match status" value="3"/>
</dbReference>
<sequence length="171" mass="18770">MVLLMASDLQRRKVSVVFGAMDANGDGYLDETDFRALTARWVSLRGGDEELLSGVMMGWWATLHAIAGQSRVTIDNVLSIVDALPKTPEAVTDTADAMFAAVDENHDDYISRSEYQTMITAWLGHEGVTDFAALDSDGDGRLSREEFARLWLEFWAGDDPDAAGTYVFGPV</sequence>
<evidence type="ECO:0000313" key="3">
    <source>
        <dbReference type="EMBL" id="RAS65778.1"/>
    </source>
</evidence>
<dbReference type="GO" id="GO:0005509">
    <property type="term" value="F:calcium ion binding"/>
    <property type="evidence" value="ECO:0007669"/>
    <property type="project" value="InterPro"/>
</dbReference>
<dbReference type="Pfam" id="PF13202">
    <property type="entry name" value="EF-hand_5"/>
    <property type="match status" value="3"/>
</dbReference>
<evidence type="ECO:0000313" key="5">
    <source>
        <dbReference type="Proteomes" id="UP000248714"/>
    </source>
</evidence>
<organism evidence="2 4">
    <name type="scientific">Lentzea atacamensis</name>
    <dbReference type="NCBI Taxonomy" id="531938"/>
    <lineage>
        <taxon>Bacteria</taxon>
        <taxon>Bacillati</taxon>
        <taxon>Actinomycetota</taxon>
        <taxon>Actinomycetes</taxon>
        <taxon>Pseudonocardiales</taxon>
        <taxon>Pseudonocardiaceae</taxon>
        <taxon>Lentzea</taxon>
    </lineage>
</organism>
<evidence type="ECO:0000259" key="1">
    <source>
        <dbReference type="PROSITE" id="PS50222"/>
    </source>
</evidence>
<evidence type="ECO:0000313" key="4">
    <source>
        <dbReference type="Proteomes" id="UP000246005"/>
    </source>
</evidence>
<keyword evidence="5" id="KW-1185">Reference proteome</keyword>
<dbReference type="InterPro" id="IPR011992">
    <property type="entry name" value="EF-hand-dom_pair"/>
</dbReference>
<dbReference type="EMBL" id="QGHB01000005">
    <property type="protein sequence ID" value="PWK86270.1"/>
    <property type="molecule type" value="Genomic_DNA"/>
</dbReference>
<dbReference type="EMBL" id="QLTT01000004">
    <property type="protein sequence ID" value="RAS65778.1"/>
    <property type="molecule type" value="Genomic_DNA"/>
</dbReference>
<dbReference type="Gene3D" id="1.10.238.10">
    <property type="entry name" value="EF-hand"/>
    <property type="match status" value="1"/>
</dbReference>
<feature type="domain" description="EF-hand" evidence="1">
    <location>
        <begin position="131"/>
        <end position="157"/>
    </location>
</feature>
<name>A0A316I1S6_9PSEU</name>
<dbReference type="Proteomes" id="UP000248714">
    <property type="component" value="Unassembled WGS sequence"/>
</dbReference>
<feature type="domain" description="EF-hand" evidence="1">
    <location>
        <begin position="90"/>
        <end position="125"/>
    </location>
</feature>
<dbReference type="AlphaFoldDB" id="A0A316I1S6"/>
<dbReference type="SMART" id="SM00054">
    <property type="entry name" value="EFh"/>
    <property type="match status" value="3"/>
</dbReference>
<gene>
    <name evidence="3" type="ORF">C8D87_104329</name>
    <name evidence="2" type="ORF">C8D88_105313</name>
</gene>
<dbReference type="Proteomes" id="UP000246005">
    <property type="component" value="Unassembled WGS sequence"/>
</dbReference>
<dbReference type="SUPFAM" id="SSF47473">
    <property type="entry name" value="EF-hand"/>
    <property type="match status" value="1"/>
</dbReference>
<dbReference type="InterPro" id="IPR002048">
    <property type="entry name" value="EF_hand_dom"/>
</dbReference>
<protein>
    <submittedName>
        <fullName evidence="2">Ca2+-binding EF-hand superfamily protein</fullName>
    </submittedName>
</protein>